<keyword evidence="3 5" id="KW-1133">Transmembrane helix</keyword>
<sequence>MIEATDLVSALVFATIFELFVYANFCGLSLIIYGLFGLLGFKVPLNFKQPFSSNNIIDFWKGWHTSLSTVLKSLFYAPLRKKFSSSIALLGVYLASAMWHGVAFNFVLWGVFHALIFIFTIKLLKAKVRFLPLVLFILGVVLGRLLFSDSDTGRLLEKLKFSYDGLGVLGFLKGLPNTTKVSLLLGFGLIGLEFFFRNTKIMAKRNYKFLRTPLALFILVSIGIVFANQVGVDFAVYGQR</sequence>
<proteinExistence type="predicted"/>
<keyword evidence="7" id="KW-1185">Reference proteome</keyword>
<evidence type="ECO:0000256" key="2">
    <source>
        <dbReference type="ARBA" id="ARBA00022692"/>
    </source>
</evidence>
<dbReference type="RefSeq" id="WP_284305270.1">
    <property type="nucleotide sequence ID" value="NZ_BSOR01000027.1"/>
</dbReference>
<evidence type="ECO:0000256" key="1">
    <source>
        <dbReference type="ARBA" id="ARBA00004141"/>
    </source>
</evidence>
<dbReference type="PANTHER" id="PTHR13285">
    <property type="entry name" value="ACYLTRANSFERASE"/>
    <property type="match status" value="1"/>
</dbReference>
<evidence type="ECO:0000256" key="4">
    <source>
        <dbReference type="ARBA" id="ARBA00023136"/>
    </source>
</evidence>
<reference evidence="7" key="1">
    <citation type="journal article" date="2019" name="Int. J. Syst. Evol. Microbiol.">
        <title>The Global Catalogue of Microorganisms (GCM) 10K type strain sequencing project: providing services to taxonomists for standard genome sequencing and annotation.</title>
        <authorList>
            <consortium name="The Broad Institute Genomics Platform"/>
            <consortium name="The Broad Institute Genome Sequencing Center for Infectious Disease"/>
            <person name="Wu L."/>
            <person name="Ma J."/>
        </authorList>
    </citation>
    <scope>NUCLEOTIDE SEQUENCE [LARGE SCALE GENOMIC DNA]</scope>
    <source>
        <strain evidence="7">NBRC 100033</strain>
    </source>
</reference>
<name>A0ABQ6A1U7_9GAMM</name>
<protein>
    <recommendedName>
        <fullName evidence="8">MBOAT, membrane-bound O-acyltransferase family</fullName>
    </recommendedName>
</protein>
<comment type="subcellular location">
    <subcellularLocation>
        <location evidence="1">Membrane</location>
        <topology evidence="1">Multi-pass membrane protein</topology>
    </subcellularLocation>
</comment>
<accession>A0ABQ6A1U7</accession>
<feature type="transmembrane region" description="Helical" evidence="5">
    <location>
        <begin position="209"/>
        <end position="227"/>
    </location>
</feature>
<dbReference type="Proteomes" id="UP001156682">
    <property type="component" value="Unassembled WGS sequence"/>
</dbReference>
<dbReference type="PANTHER" id="PTHR13285:SF18">
    <property type="entry name" value="PROTEIN-CYSTEINE N-PALMITOYLTRANSFERASE RASP"/>
    <property type="match status" value="1"/>
</dbReference>
<evidence type="ECO:0008006" key="8">
    <source>
        <dbReference type="Google" id="ProtNLM"/>
    </source>
</evidence>
<keyword evidence="2 5" id="KW-0812">Transmembrane</keyword>
<dbReference type="EMBL" id="BSOR01000027">
    <property type="protein sequence ID" value="GLR64079.1"/>
    <property type="molecule type" value="Genomic_DNA"/>
</dbReference>
<comment type="caution">
    <text evidence="6">The sequence shown here is derived from an EMBL/GenBank/DDBJ whole genome shotgun (WGS) entry which is preliminary data.</text>
</comment>
<evidence type="ECO:0000313" key="6">
    <source>
        <dbReference type="EMBL" id="GLR64079.1"/>
    </source>
</evidence>
<dbReference type="InterPro" id="IPR051085">
    <property type="entry name" value="MB_O-acyltransferase"/>
</dbReference>
<feature type="transmembrane region" description="Helical" evidence="5">
    <location>
        <begin position="20"/>
        <end position="41"/>
    </location>
</feature>
<gene>
    <name evidence="6" type="ORF">GCM10007878_15170</name>
</gene>
<evidence type="ECO:0000256" key="5">
    <source>
        <dbReference type="SAM" id="Phobius"/>
    </source>
</evidence>
<dbReference type="InterPro" id="IPR004299">
    <property type="entry name" value="MBOAT_fam"/>
</dbReference>
<keyword evidence="4 5" id="KW-0472">Membrane</keyword>
<feature type="transmembrane region" description="Helical" evidence="5">
    <location>
        <begin position="181"/>
        <end position="197"/>
    </location>
</feature>
<evidence type="ECO:0000313" key="7">
    <source>
        <dbReference type="Proteomes" id="UP001156682"/>
    </source>
</evidence>
<feature type="transmembrane region" description="Helical" evidence="5">
    <location>
        <begin position="130"/>
        <end position="147"/>
    </location>
</feature>
<evidence type="ECO:0000256" key="3">
    <source>
        <dbReference type="ARBA" id="ARBA00022989"/>
    </source>
</evidence>
<dbReference type="Pfam" id="PF03062">
    <property type="entry name" value="MBOAT"/>
    <property type="match status" value="1"/>
</dbReference>
<feature type="transmembrane region" description="Helical" evidence="5">
    <location>
        <begin position="106"/>
        <end position="123"/>
    </location>
</feature>
<organism evidence="6 7">
    <name type="scientific">Marinospirillum insulare</name>
    <dbReference type="NCBI Taxonomy" id="217169"/>
    <lineage>
        <taxon>Bacteria</taxon>
        <taxon>Pseudomonadati</taxon>
        <taxon>Pseudomonadota</taxon>
        <taxon>Gammaproteobacteria</taxon>
        <taxon>Oceanospirillales</taxon>
        <taxon>Oceanospirillaceae</taxon>
        <taxon>Marinospirillum</taxon>
    </lineage>
</organism>